<dbReference type="PANTHER" id="PTHR23028:SF134">
    <property type="entry name" value="PUTATIVE (AFU_ORTHOLOGUE AFUA_4G08520)-RELATED"/>
    <property type="match status" value="1"/>
</dbReference>
<feature type="domain" description="Acyltransferase 3" evidence="2">
    <location>
        <begin position="47"/>
        <end position="445"/>
    </location>
</feature>
<evidence type="ECO:0000313" key="3">
    <source>
        <dbReference type="EMBL" id="KAL3420475.1"/>
    </source>
</evidence>
<dbReference type="InterPro" id="IPR050879">
    <property type="entry name" value="Acyltransferase_3"/>
</dbReference>
<reference evidence="3 4" key="1">
    <citation type="submission" date="2024-06" db="EMBL/GenBank/DDBJ databases">
        <title>Complete genome of Phlyctema vagabunda strain 19-DSS-EL-015.</title>
        <authorList>
            <person name="Fiorenzani C."/>
        </authorList>
    </citation>
    <scope>NUCLEOTIDE SEQUENCE [LARGE SCALE GENOMIC DNA]</scope>
    <source>
        <strain evidence="3 4">19-DSS-EL-015</strain>
    </source>
</reference>
<comment type="caution">
    <text evidence="3">The sequence shown here is derived from an EMBL/GenBank/DDBJ whole genome shotgun (WGS) entry which is preliminary data.</text>
</comment>
<keyword evidence="1" id="KW-0812">Transmembrane</keyword>
<dbReference type="InterPro" id="IPR002656">
    <property type="entry name" value="Acyl_transf_3_dom"/>
</dbReference>
<dbReference type="Pfam" id="PF01757">
    <property type="entry name" value="Acyl_transf_3"/>
    <property type="match status" value="1"/>
</dbReference>
<evidence type="ECO:0000256" key="1">
    <source>
        <dbReference type="SAM" id="Phobius"/>
    </source>
</evidence>
<organism evidence="3 4">
    <name type="scientific">Phlyctema vagabunda</name>
    <dbReference type="NCBI Taxonomy" id="108571"/>
    <lineage>
        <taxon>Eukaryota</taxon>
        <taxon>Fungi</taxon>
        <taxon>Dikarya</taxon>
        <taxon>Ascomycota</taxon>
        <taxon>Pezizomycotina</taxon>
        <taxon>Leotiomycetes</taxon>
        <taxon>Helotiales</taxon>
        <taxon>Dermateaceae</taxon>
        <taxon>Phlyctema</taxon>
    </lineage>
</organism>
<protein>
    <recommendedName>
        <fullName evidence="2">Acyltransferase 3 domain-containing protein</fullName>
    </recommendedName>
</protein>
<dbReference type="Proteomes" id="UP001629113">
    <property type="component" value="Unassembled WGS sequence"/>
</dbReference>
<proteinExistence type="predicted"/>
<keyword evidence="4" id="KW-1185">Reference proteome</keyword>
<keyword evidence="1" id="KW-1133">Transmembrane helix</keyword>
<feature type="transmembrane region" description="Helical" evidence="1">
    <location>
        <begin position="424"/>
        <end position="445"/>
    </location>
</feature>
<accession>A0ABR4PAX7</accession>
<evidence type="ECO:0000313" key="4">
    <source>
        <dbReference type="Proteomes" id="UP001629113"/>
    </source>
</evidence>
<gene>
    <name evidence="3" type="ORF">PVAG01_08974</name>
</gene>
<sequence length="466" mass="54444">MSSRSPSPLNLQTRKWISRLCITLLPSFVQPYVTRHPNKVAQLHPTSWLDGIRGFASVAVFICHFVMPFHDRQDWGYGAIEPEGPDDKNRWKAQLPIFRLVYSGGAMVNLIFVISGFALSYKPIKLLRDRDWDRLFQTMSSASFRRLIRISYPMVMGTFMAFVLIRLGVYEWFRKYNPGIPFRHPTIWPQFWSWLSQTGHQMDFLGPTLDLEHRVWNEYGPQTWTVPLELRCSFILFILIIALCRTKVYVRFSILVAISCHCVRRGYWEVLCFLLGMMLSELEHIRQESASKRLPNKELIEEQKTPASADLKWICAFVFSLFLLSSPNRYPDLTPGYGLLDSINPLPNEHPRFWPIMGSCLLIWSVANCLRLQSLFTTRFAQYLGQVSYSLYLTHGILNDTVEFMVIEKVWAITGKDTVYRYELGWSIMFVVMLPLVFWVADLFWRGVDLKSITLSRWVEKKLCFV</sequence>
<evidence type="ECO:0000259" key="2">
    <source>
        <dbReference type="Pfam" id="PF01757"/>
    </source>
</evidence>
<name>A0ABR4PAX7_9HELO</name>
<feature type="transmembrane region" description="Helical" evidence="1">
    <location>
        <begin position="100"/>
        <end position="121"/>
    </location>
</feature>
<dbReference type="PANTHER" id="PTHR23028">
    <property type="entry name" value="ACETYLTRANSFERASE"/>
    <property type="match status" value="1"/>
</dbReference>
<keyword evidence="1" id="KW-0472">Membrane</keyword>
<feature type="transmembrane region" description="Helical" evidence="1">
    <location>
        <begin position="150"/>
        <end position="169"/>
    </location>
</feature>
<dbReference type="EMBL" id="JBFCZG010000007">
    <property type="protein sequence ID" value="KAL3420475.1"/>
    <property type="molecule type" value="Genomic_DNA"/>
</dbReference>